<dbReference type="PANTHER" id="PTHR41807">
    <property type="entry name" value="GLUTATHIONE TRANSFERASE 3"/>
    <property type="match status" value="1"/>
</dbReference>
<name>A0A9P4WGP1_9PLEO</name>
<evidence type="ECO:0000256" key="2">
    <source>
        <dbReference type="SAM" id="Phobius"/>
    </source>
</evidence>
<gene>
    <name evidence="3" type="ORF">E8E12_002941</name>
</gene>
<feature type="compositionally biased region" description="Polar residues" evidence="1">
    <location>
        <begin position="85"/>
        <end position="101"/>
    </location>
</feature>
<keyword evidence="2" id="KW-0472">Membrane</keyword>
<comment type="caution">
    <text evidence="3">The sequence shown here is derived from an EMBL/GenBank/DDBJ whole genome shotgun (WGS) entry which is preliminary data.</text>
</comment>
<evidence type="ECO:0000256" key="1">
    <source>
        <dbReference type="SAM" id="MobiDB-lite"/>
    </source>
</evidence>
<dbReference type="InterPro" id="IPR038872">
    <property type="entry name" value="Put_GTT3"/>
</dbReference>
<accession>A0A9P4WGP1</accession>
<dbReference type="PANTHER" id="PTHR41807:SF1">
    <property type="entry name" value="GLUTATHIONE TRANSFERASE 3"/>
    <property type="match status" value="1"/>
</dbReference>
<evidence type="ECO:0000313" key="4">
    <source>
        <dbReference type="Proteomes" id="UP000758155"/>
    </source>
</evidence>
<keyword evidence="4" id="KW-1185">Reference proteome</keyword>
<keyword evidence="2" id="KW-1133">Transmembrane helix</keyword>
<dbReference type="EMBL" id="SWKV01000119">
    <property type="protein sequence ID" value="KAF3031911.1"/>
    <property type="molecule type" value="Genomic_DNA"/>
</dbReference>
<feature type="transmembrane region" description="Helical" evidence="2">
    <location>
        <begin position="205"/>
        <end position="225"/>
    </location>
</feature>
<dbReference type="AlphaFoldDB" id="A0A9P4WGP1"/>
<sequence>MSIMPENLKIRDLRPEDLTFDALRRHAAKLNILTQVVLRKTGAKKADLIEKLKKWPYAPVETSTPPDEGPDASSSSASVQSSLSTMTWPTATPRQSMSGNHSARAKRRSKIFHHLWSIILKRASSVGAVRALVLLWEAMSLFWNMTRNKPRHEVIELDNLPYQWFIRNRQYWAPVTLWLLIGLILPFVFGHIFNPTRQSHQYRTADPFVFSFVRFILAWVVYWSVADLQETTEGANRIGSVWQALLSESAGIVCKSLPGGFNWLLMTPLLCMLYCPYGATLSNPSPDRAASDITHCVTRRLRSASPKGRKKAANNVFV</sequence>
<feature type="region of interest" description="Disordered" evidence="1">
    <location>
        <begin position="84"/>
        <end position="103"/>
    </location>
</feature>
<dbReference type="GO" id="GO:0016020">
    <property type="term" value="C:membrane"/>
    <property type="evidence" value="ECO:0007669"/>
    <property type="project" value="TreeGrafter"/>
</dbReference>
<dbReference type="Proteomes" id="UP000758155">
    <property type="component" value="Unassembled WGS sequence"/>
</dbReference>
<evidence type="ECO:0000313" key="3">
    <source>
        <dbReference type="EMBL" id="KAF3031911.1"/>
    </source>
</evidence>
<reference evidence="3" key="1">
    <citation type="submission" date="2019-04" db="EMBL/GenBank/DDBJ databases">
        <title>Sequencing of skin fungus with MAO and IRED activity.</title>
        <authorList>
            <person name="Marsaioli A.J."/>
            <person name="Bonatto J.M.C."/>
            <person name="Reis Junior O."/>
        </authorList>
    </citation>
    <scope>NUCLEOTIDE SEQUENCE</scope>
    <source>
        <strain evidence="3">28M1</strain>
    </source>
</reference>
<feature type="transmembrane region" description="Helical" evidence="2">
    <location>
        <begin position="171"/>
        <end position="193"/>
    </location>
</feature>
<dbReference type="OrthoDB" id="4034134at2759"/>
<organism evidence="3 4">
    <name type="scientific">Didymella heteroderae</name>
    <dbReference type="NCBI Taxonomy" id="1769908"/>
    <lineage>
        <taxon>Eukaryota</taxon>
        <taxon>Fungi</taxon>
        <taxon>Dikarya</taxon>
        <taxon>Ascomycota</taxon>
        <taxon>Pezizomycotina</taxon>
        <taxon>Dothideomycetes</taxon>
        <taxon>Pleosporomycetidae</taxon>
        <taxon>Pleosporales</taxon>
        <taxon>Pleosporineae</taxon>
        <taxon>Didymellaceae</taxon>
        <taxon>Didymella</taxon>
    </lineage>
</organism>
<proteinExistence type="predicted"/>
<protein>
    <submittedName>
        <fullName evidence="3">Uncharacterized protein</fullName>
    </submittedName>
</protein>
<feature type="region of interest" description="Disordered" evidence="1">
    <location>
        <begin position="59"/>
        <end position="79"/>
    </location>
</feature>
<keyword evidence="2" id="KW-0812">Transmembrane</keyword>